<name>A0ABU5H3I0_9BACT</name>
<dbReference type="EMBL" id="JAXIVS010000005">
    <property type="protein sequence ID" value="MDY7227836.1"/>
    <property type="molecule type" value="Genomic_DNA"/>
</dbReference>
<reference evidence="3 4" key="1">
    <citation type="submission" date="2023-12" db="EMBL/GenBank/DDBJ databases">
        <title>the genome sequence of Hyalangium sp. s54d21.</title>
        <authorList>
            <person name="Zhang X."/>
        </authorList>
    </citation>
    <scope>NUCLEOTIDE SEQUENCE [LARGE SCALE GENOMIC DNA]</scope>
    <source>
        <strain evidence="4">s54d21</strain>
    </source>
</reference>
<dbReference type="RefSeq" id="WP_321546566.1">
    <property type="nucleotide sequence ID" value="NZ_JAXIVS010000005.1"/>
</dbReference>
<proteinExistence type="predicted"/>
<keyword evidence="2" id="KW-0732">Signal</keyword>
<keyword evidence="4" id="KW-1185">Reference proteome</keyword>
<evidence type="ECO:0000256" key="2">
    <source>
        <dbReference type="SAM" id="SignalP"/>
    </source>
</evidence>
<protein>
    <submittedName>
        <fullName evidence="3">Tetratricopeptide repeat protein</fullName>
    </submittedName>
</protein>
<comment type="caution">
    <text evidence="3">The sequence shown here is derived from an EMBL/GenBank/DDBJ whole genome shotgun (WGS) entry which is preliminary data.</text>
</comment>
<dbReference type="InterPro" id="IPR011990">
    <property type="entry name" value="TPR-like_helical_dom_sf"/>
</dbReference>
<evidence type="ECO:0000256" key="1">
    <source>
        <dbReference type="SAM" id="MobiDB-lite"/>
    </source>
</evidence>
<accession>A0ABU5H3I0</accession>
<organism evidence="3 4">
    <name type="scientific">Hyalangium rubrum</name>
    <dbReference type="NCBI Taxonomy" id="3103134"/>
    <lineage>
        <taxon>Bacteria</taxon>
        <taxon>Pseudomonadati</taxon>
        <taxon>Myxococcota</taxon>
        <taxon>Myxococcia</taxon>
        <taxon>Myxococcales</taxon>
        <taxon>Cystobacterineae</taxon>
        <taxon>Archangiaceae</taxon>
        <taxon>Hyalangium</taxon>
    </lineage>
</organism>
<evidence type="ECO:0000313" key="3">
    <source>
        <dbReference type="EMBL" id="MDY7227836.1"/>
    </source>
</evidence>
<feature type="signal peptide" evidence="2">
    <location>
        <begin position="1"/>
        <end position="20"/>
    </location>
</feature>
<dbReference type="Gene3D" id="1.25.40.10">
    <property type="entry name" value="Tetratricopeptide repeat domain"/>
    <property type="match status" value="1"/>
</dbReference>
<dbReference type="Proteomes" id="UP001291309">
    <property type="component" value="Unassembled WGS sequence"/>
</dbReference>
<dbReference type="Pfam" id="PF13424">
    <property type="entry name" value="TPR_12"/>
    <property type="match status" value="1"/>
</dbReference>
<feature type="region of interest" description="Disordered" evidence="1">
    <location>
        <begin position="104"/>
        <end position="125"/>
    </location>
</feature>
<sequence length="125" mass="13636">MRRVLGCIAVVVLCCAASTAAGEAQPDARVQEAQKAFDEATALDKAGKYPEAVARGEQALALREAVFGSTHLEVASCLHLLGKLQRIQGNFDVRARRAPLRLRDDLGRPRRVGAERTTTRRKDEP</sequence>
<gene>
    <name evidence="3" type="ORF">SYV04_15580</name>
</gene>
<evidence type="ECO:0000313" key="4">
    <source>
        <dbReference type="Proteomes" id="UP001291309"/>
    </source>
</evidence>
<feature type="chain" id="PRO_5046158530" evidence="2">
    <location>
        <begin position="21"/>
        <end position="125"/>
    </location>
</feature>
<dbReference type="SUPFAM" id="SSF48452">
    <property type="entry name" value="TPR-like"/>
    <property type="match status" value="1"/>
</dbReference>